<name>A0A9D2UY30_9ACTN</name>
<dbReference type="Gene3D" id="1.20.1250.20">
    <property type="entry name" value="MFS general substrate transporter like domains"/>
    <property type="match status" value="1"/>
</dbReference>
<keyword evidence="4 6" id="KW-1133">Transmembrane helix</keyword>
<protein>
    <submittedName>
        <fullName evidence="8">MFS transporter</fullName>
    </submittedName>
</protein>
<dbReference type="SUPFAM" id="SSF103473">
    <property type="entry name" value="MFS general substrate transporter"/>
    <property type="match status" value="1"/>
</dbReference>
<feature type="transmembrane region" description="Helical" evidence="6">
    <location>
        <begin position="254"/>
        <end position="277"/>
    </location>
</feature>
<feature type="transmembrane region" description="Helical" evidence="6">
    <location>
        <begin position="39"/>
        <end position="60"/>
    </location>
</feature>
<feature type="non-terminal residue" evidence="8">
    <location>
        <position position="415"/>
    </location>
</feature>
<dbReference type="InterPro" id="IPR020846">
    <property type="entry name" value="MFS_dom"/>
</dbReference>
<evidence type="ECO:0000256" key="6">
    <source>
        <dbReference type="SAM" id="Phobius"/>
    </source>
</evidence>
<feature type="transmembrane region" description="Helical" evidence="6">
    <location>
        <begin position="383"/>
        <end position="405"/>
    </location>
</feature>
<dbReference type="PANTHER" id="PTHR23513:SF11">
    <property type="entry name" value="STAPHYLOFERRIN A TRANSPORTER"/>
    <property type="match status" value="1"/>
</dbReference>
<evidence type="ECO:0000256" key="5">
    <source>
        <dbReference type="ARBA" id="ARBA00023136"/>
    </source>
</evidence>
<evidence type="ECO:0000313" key="8">
    <source>
        <dbReference type="EMBL" id="HJF66162.1"/>
    </source>
</evidence>
<feature type="transmembrane region" description="Helical" evidence="6">
    <location>
        <begin position="321"/>
        <end position="340"/>
    </location>
</feature>
<accession>A0A9D2UY30</accession>
<dbReference type="Pfam" id="PF07690">
    <property type="entry name" value="MFS_1"/>
    <property type="match status" value="1"/>
</dbReference>
<dbReference type="PROSITE" id="PS50850">
    <property type="entry name" value="MFS"/>
    <property type="match status" value="1"/>
</dbReference>
<dbReference type="Proteomes" id="UP000786989">
    <property type="component" value="Unassembled WGS sequence"/>
</dbReference>
<dbReference type="EMBL" id="DYWI01000168">
    <property type="protein sequence ID" value="HJF66162.1"/>
    <property type="molecule type" value="Genomic_DNA"/>
</dbReference>
<dbReference type="InterPro" id="IPR036259">
    <property type="entry name" value="MFS_trans_sf"/>
</dbReference>
<comment type="subcellular location">
    <subcellularLocation>
        <location evidence="1">Cell membrane</location>
        <topology evidence="1">Multi-pass membrane protein</topology>
    </subcellularLocation>
</comment>
<organism evidence="8 9">
    <name type="scientific">Slackia equolifaciens</name>
    <dbReference type="NCBI Taxonomy" id="498718"/>
    <lineage>
        <taxon>Bacteria</taxon>
        <taxon>Bacillati</taxon>
        <taxon>Actinomycetota</taxon>
        <taxon>Coriobacteriia</taxon>
        <taxon>Eggerthellales</taxon>
        <taxon>Eggerthellaceae</taxon>
        <taxon>Slackia</taxon>
    </lineage>
</organism>
<evidence type="ECO:0000256" key="2">
    <source>
        <dbReference type="ARBA" id="ARBA00022475"/>
    </source>
</evidence>
<dbReference type="InterPro" id="IPR011701">
    <property type="entry name" value="MFS"/>
</dbReference>
<evidence type="ECO:0000256" key="3">
    <source>
        <dbReference type="ARBA" id="ARBA00022692"/>
    </source>
</evidence>
<feature type="transmembrane region" description="Helical" evidence="6">
    <location>
        <begin position="72"/>
        <end position="92"/>
    </location>
</feature>
<reference evidence="8" key="1">
    <citation type="journal article" date="2021" name="PeerJ">
        <title>Extensive microbial diversity within the chicken gut microbiome revealed by metagenomics and culture.</title>
        <authorList>
            <person name="Gilroy R."/>
            <person name="Ravi A."/>
            <person name="Getino M."/>
            <person name="Pursley I."/>
            <person name="Horton D.L."/>
            <person name="Alikhan N.F."/>
            <person name="Baker D."/>
            <person name="Gharbi K."/>
            <person name="Hall N."/>
            <person name="Watson M."/>
            <person name="Adriaenssens E.M."/>
            <person name="Foster-Nyarko E."/>
            <person name="Jarju S."/>
            <person name="Secka A."/>
            <person name="Antonio M."/>
            <person name="Oren A."/>
            <person name="Chaudhuri R.R."/>
            <person name="La Ragione R."/>
            <person name="Hildebrand F."/>
            <person name="Pallen M.J."/>
        </authorList>
    </citation>
    <scope>NUCLEOTIDE SEQUENCE</scope>
    <source>
        <strain evidence="8">ChiGjej6B6-11269</strain>
    </source>
</reference>
<gene>
    <name evidence="8" type="ORF">K8U77_08645</name>
</gene>
<feature type="domain" description="Major facilitator superfamily (MFS) profile" evidence="7">
    <location>
        <begin position="38"/>
        <end position="415"/>
    </location>
</feature>
<reference evidence="8" key="2">
    <citation type="submission" date="2021-09" db="EMBL/GenBank/DDBJ databases">
        <authorList>
            <person name="Gilroy R."/>
        </authorList>
    </citation>
    <scope>NUCLEOTIDE SEQUENCE</scope>
    <source>
        <strain evidence="8">ChiGjej6B6-11269</strain>
    </source>
</reference>
<evidence type="ECO:0000256" key="4">
    <source>
        <dbReference type="ARBA" id="ARBA00022989"/>
    </source>
</evidence>
<evidence type="ECO:0000313" key="9">
    <source>
        <dbReference type="Proteomes" id="UP000786989"/>
    </source>
</evidence>
<keyword evidence="2" id="KW-1003">Cell membrane</keyword>
<sequence>MNDGKRRESKARRDAGHGACERIGGRCRQDSGMGLGKRFLALVAAQVISLFGNAVLRFALPLYVLNLTGSSAAMGVVMACAWLSYVVLTPIGGVVADRVRKQRIMAVLDGVMALVCAAYLAMYASVDVEGLSIAALMALYAVQSVYQPTVQSAVPSLVGREHVQRATAVISQVSMLSGLVGPVLGGLVFGVFGIEPVVAVSGALFVLSALLIACAVRIPHEPALRAGGVLQTVKSDLRDAASFLRQGKPLILRMIALATVFNLVMSAFIVIAAPVVITQVLGLSNQLMGVAEGALALGGLVGGVLAGALANRLDLRRAPAALALGAAALALMAAAVALPVPTMAAYALVVVALFATMACCTLFSVQTVSYVQQATPHTLIGKVMGLTVGLANCAAPVGQLAYGWLLDAFRAQVPA</sequence>
<keyword evidence="3 6" id="KW-0812">Transmembrane</keyword>
<feature type="transmembrane region" description="Helical" evidence="6">
    <location>
        <begin position="167"/>
        <end position="192"/>
    </location>
</feature>
<proteinExistence type="predicted"/>
<feature type="transmembrane region" description="Helical" evidence="6">
    <location>
        <begin position="198"/>
        <end position="216"/>
    </location>
</feature>
<keyword evidence="5 6" id="KW-0472">Membrane</keyword>
<feature type="transmembrane region" description="Helical" evidence="6">
    <location>
        <begin position="104"/>
        <end position="124"/>
    </location>
</feature>
<dbReference type="GO" id="GO:0005886">
    <property type="term" value="C:plasma membrane"/>
    <property type="evidence" value="ECO:0007669"/>
    <property type="project" value="UniProtKB-SubCell"/>
</dbReference>
<evidence type="ECO:0000256" key="1">
    <source>
        <dbReference type="ARBA" id="ARBA00004651"/>
    </source>
</evidence>
<comment type="caution">
    <text evidence="8">The sequence shown here is derived from an EMBL/GenBank/DDBJ whole genome shotgun (WGS) entry which is preliminary data.</text>
</comment>
<dbReference type="GO" id="GO:0022857">
    <property type="term" value="F:transmembrane transporter activity"/>
    <property type="evidence" value="ECO:0007669"/>
    <property type="project" value="InterPro"/>
</dbReference>
<feature type="transmembrane region" description="Helical" evidence="6">
    <location>
        <begin position="289"/>
        <end position="309"/>
    </location>
</feature>
<evidence type="ECO:0000259" key="7">
    <source>
        <dbReference type="PROSITE" id="PS50850"/>
    </source>
</evidence>
<dbReference type="PANTHER" id="PTHR23513">
    <property type="entry name" value="INTEGRAL MEMBRANE EFFLUX PROTEIN-RELATED"/>
    <property type="match status" value="1"/>
</dbReference>
<feature type="transmembrane region" description="Helical" evidence="6">
    <location>
        <begin position="346"/>
        <end position="371"/>
    </location>
</feature>
<dbReference type="AlphaFoldDB" id="A0A9D2UY30"/>
<dbReference type="CDD" id="cd06173">
    <property type="entry name" value="MFS_MefA_like"/>
    <property type="match status" value="1"/>
</dbReference>